<sequence>MPSTGKPLTKVEIINALAKKTGFTKKDVGLVLDELAKLSYSEVKKSKKFTLPGIAIMKVVKRKAKVGRNPATGQQITIPARDVIKISVAKPCKDAVLGK</sequence>
<protein>
    <recommendedName>
        <fullName evidence="4">Viral histone-like protein</fullName>
    </recommendedName>
    <alternativeName>
        <fullName evidence="9">DNA-binding protein pA104R</fullName>
    </alternativeName>
    <alternativeName>
        <fullName evidence="8">pA104R</fullName>
    </alternativeName>
</protein>
<dbReference type="AlphaFoldDB" id="A0A3P3XFL6"/>
<dbReference type="GO" id="GO:0003677">
    <property type="term" value="F:DNA binding"/>
    <property type="evidence" value="ECO:0007669"/>
    <property type="project" value="UniProtKB-KW"/>
</dbReference>
<dbReference type="GO" id="GO:0030527">
    <property type="term" value="F:structural constituent of chromatin"/>
    <property type="evidence" value="ECO:0007669"/>
    <property type="project" value="InterPro"/>
</dbReference>
<comment type="similarity">
    <text evidence="2 11">Belongs to the bacterial histone-like protein family.</text>
</comment>
<comment type="subunit">
    <text evidence="3">Homodimer.</text>
</comment>
<dbReference type="SMART" id="SM00411">
    <property type="entry name" value="BHL"/>
    <property type="match status" value="1"/>
</dbReference>
<dbReference type="Gene3D" id="4.10.520.10">
    <property type="entry name" value="IHF-like DNA-binding proteins"/>
    <property type="match status" value="1"/>
</dbReference>
<comment type="function">
    <text evidence="10">DNA-binding protein that plays a critical role in nucleoid compaction, genome replication and DNA replication and transcription. Binds to both ssDNA and dsDNA with a binding site covering about 15 nucleotides. Displays DNA-supercoiling activity only when associated with the viral DNA topoisomerase 2.</text>
</comment>
<organism evidence="12">
    <name type="scientific">uncultured spirochete</name>
    <dbReference type="NCBI Taxonomy" id="156406"/>
    <lineage>
        <taxon>Bacteria</taxon>
        <taxon>Pseudomonadati</taxon>
        <taxon>Spirochaetota</taxon>
        <taxon>Spirochaetia</taxon>
        <taxon>Spirochaetales</taxon>
        <taxon>environmental samples</taxon>
    </lineage>
</organism>
<gene>
    <name evidence="12" type="ORF">SPIROBIBN47_100150</name>
</gene>
<dbReference type="PANTHER" id="PTHR33175">
    <property type="entry name" value="DNA-BINDING PROTEIN HU"/>
    <property type="match status" value="1"/>
</dbReference>
<evidence type="ECO:0000256" key="8">
    <source>
        <dbReference type="ARBA" id="ARBA00033120"/>
    </source>
</evidence>
<evidence type="ECO:0000256" key="5">
    <source>
        <dbReference type="ARBA" id="ARBA00022705"/>
    </source>
</evidence>
<evidence type="ECO:0000256" key="1">
    <source>
        <dbReference type="ARBA" id="ARBA00004328"/>
    </source>
</evidence>
<dbReference type="PANTHER" id="PTHR33175:SF13">
    <property type="entry name" value="HISTONE-LIKE PROTEIN"/>
    <property type="match status" value="1"/>
</dbReference>
<evidence type="ECO:0000256" key="9">
    <source>
        <dbReference type="ARBA" id="ARBA00033227"/>
    </source>
</evidence>
<keyword evidence="6" id="KW-0426">Late protein</keyword>
<evidence type="ECO:0000256" key="7">
    <source>
        <dbReference type="ARBA" id="ARBA00023125"/>
    </source>
</evidence>
<accession>A0A3P3XFL6</accession>
<proteinExistence type="inferred from homology"/>
<keyword evidence="7 12" id="KW-0238">DNA-binding</keyword>
<dbReference type="GO" id="GO:0005829">
    <property type="term" value="C:cytosol"/>
    <property type="evidence" value="ECO:0007669"/>
    <property type="project" value="TreeGrafter"/>
</dbReference>
<dbReference type="SUPFAM" id="SSF47729">
    <property type="entry name" value="IHF-like DNA-binding proteins"/>
    <property type="match status" value="1"/>
</dbReference>
<dbReference type="Pfam" id="PF00216">
    <property type="entry name" value="Bac_DNA_binding"/>
    <property type="match status" value="1"/>
</dbReference>
<keyword evidence="5" id="KW-0235">DNA replication</keyword>
<evidence type="ECO:0000256" key="3">
    <source>
        <dbReference type="ARBA" id="ARBA00011738"/>
    </source>
</evidence>
<name>A0A3P3XFL6_9SPIR</name>
<reference evidence="12" key="1">
    <citation type="submission" date="2017-02" db="EMBL/GenBank/DDBJ databases">
        <authorList>
            <person name="Regsiter A."/>
            <person name="William W."/>
        </authorList>
    </citation>
    <scope>NUCLEOTIDE SEQUENCE</scope>
    <source>
        <strain evidence="12">Bib</strain>
    </source>
</reference>
<evidence type="ECO:0000313" key="12">
    <source>
        <dbReference type="EMBL" id="SLM09920.1"/>
    </source>
</evidence>
<evidence type="ECO:0000256" key="2">
    <source>
        <dbReference type="ARBA" id="ARBA00010529"/>
    </source>
</evidence>
<evidence type="ECO:0000256" key="10">
    <source>
        <dbReference type="ARBA" id="ARBA00046140"/>
    </source>
</evidence>
<dbReference type="EMBL" id="FWDM01000002">
    <property type="protein sequence ID" value="SLM09920.1"/>
    <property type="molecule type" value="Genomic_DNA"/>
</dbReference>
<evidence type="ECO:0000256" key="4">
    <source>
        <dbReference type="ARBA" id="ARBA00016145"/>
    </source>
</evidence>
<evidence type="ECO:0000256" key="11">
    <source>
        <dbReference type="RuleBase" id="RU003939"/>
    </source>
</evidence>
<dbReference type="CDD" id="cd00591">
    <property type="entry name" value="HU_IHF"/>
    <property type="match status" value="1"/>
</dbReference>
<dbReference type="InterPro" id="IPR010992">
    <property type="entry name" value="IHF-like_DNA-bd_dom_sf"/>
</dbReference>
<comment type="subcellular location">
    <subcellularLocation>
        <location evidence="1">Virion</location>
    </subcellularLocation>
</comment>
<evidence type="ECO:0000256" key="6">
    <source>
        <dbReference type="ARBA" id="ARBA00022921"/>
    </source>
</evidence>
<dbReference type="GO" id="GO:0006260">
    <property type="term" value="P:DNA replication"/>
    <property type="evidence" value="ECO:0007669"/>
    <property type="project" value="UniProtKB-KW"/>
</dbReference>
<dbReference type="InterPro" id="IPR000119">
    <property type="entry name" value="Hist_DNA-bd"/>
</dbReference>